<keyword evidence="1" id="KW-0812">Transmembrane</keyword>
<gene>
    <name evidence="3" type="ORF">EOD41_17000</name>
</gene>
<proteinExistence type="predicted"/>
<dbReference type="SUPFAM" id="SSF52833">
    <property type="entry name" value="Thioredoxin-like"/>
    <property type="match status" value="1"/>
</dbReference>
<dbReference type="EMBL" id="SACK01000008">
    <property type="protein sequence ID" value="RVT98486.1"/>
    <property type="molecule type" value="Genomic_DNA"/>
</dbReference>
<dbReference type="PANTHER" id="PTHR32234:SF0">
    <property type="entry name" value="THIOL:DISULFIDE INTERCHANGE PROTEIN DSBD"/>
    <property type="match status" value="1"/>
</dbReference>
<dbReference type="Gene3D" id="3.40.30.10">
    <property type="entry name" value="Glutaredoxin"/>
    <property type="match status" value="1"/>
</dbReference>
<reference evidence="3 4" key="1">
    <citation type="submission" date="2019-01" db="EMBL/GenBank/DDBJ databases">
        <authorList>
            <person name="Chen W.-M."/>
        </authorList>
    </citation>
    <scope>NUCLEOTIDE SEQUENCE [LARGE SCALE GENOMIC DNA]</scope>
    <source>
        <strain evidence="3 4">YBJ-36</strain>
    </source>
</reference>
<keyword evidence="4" id="KW-1185">Reference proteome</keyword>
<dbReference type="InterPro" id="IPR013766">
    <property type="entry name" value="Thioredoxin_domain"/>
</dbReference>
<dbReference type="GO" id="GO:0045454">
    <property type="term" value="P:cell redox homeostasis"/>
    <property type="evidence" value="ECO:0007669"/>
    <property type="project" value="TreeGrafter"/>
</dbReference>
<feature type="transmembrane region" description="Helical" evidence="1">
    <location>
        <begin position="6"/>
        <end position="23"/>
    </location>
</feature>
<name>A0A437MLL8_9SPHI</name>
<dbReference type="Pfam" id="PF13899">
    <property type="entry name" value="Thioredoxin_7"/>
    <property type="match status" value="1"/>
</dbReference>
<evidence type="ECO:0000313" key="3">
    <source>
        <dbReference type="EMBL" id="RVT98486.1"/>
    </source>
</evidence>
<feature type="domain" description="Thioredoxin" evidence="2">
    <location>
        <begin position="34"/>
        <end position="153"/>
    </location>
</feature>
<dbReference type="AlphaFoldDB" id="A0A437MLL8"/>
<evidence type="ECO:0000313" key="4">
    <source>
        <dbReference type="Proteomes" id="UP000282759"/>
    </source>
</evidence>
<dbReference type="InterPro" id="IPR036249">
    <property type="entry name" value="Thioredoxin-like_sf"/>
</dbReference>
<dbReference type="Proteomes" id="UP000282759">
    <property type="component" value="Unassembled WGS sequence"/>
</dbReference>
<evidence type="ECO:0000256" key="1">
    <source>
        <dbReference type="SAM" id="Phobius"/>
    </source>
</evidence>
<sequence length="157" mass="17744">MKLVKYYLVFTVGILTLSSFLVPKINNEKVRQRSSQKDQAISFIENAYPATLKKAKAQHKYIFVDAYASWCGPCKQLKKTTFKNSEVSTYFNSNFVNASIDMENGDGVSLAEKWDVQEYPTLLILNENGDVLVRSVGFMDAKQLIAFGQAGLKKRKL</sequence>
<dbReference type="RefSeq" id="WP_127707128.1">
    <property type="nucleotide sequence ID" value="NZ_SACK01000008.1"/>
</dbReference>
<protein>
    <submittedName>
        <fullName evidence="3">DUF255 domain-containing protein</fullName>
    </submittedName>
</protein>
<keyword evidence="1" id="KW-1133">Transmembrane helix</keyword>
<dbReference type="PANTHER" id="PTHR32234">
    <property type="entry name" value="THIOL:DISULFIDE INTERCHANGE PROTEIN DSBD"/>
    <property type="match status" value="1"/>
</dbReference>
<accession>A0A437MLL8</accession>
<evidence type="ECO:0000259" key="2">
    <source>
        <dbReference type="PROSITE" id="PS51352"/>
    </source>
</evidence>
<dbReference type="PROSITE" id="PS51352">
    <property type="entry name" value="THIOREDOXIN_2"/>
    <property type="match status" value="1"/>
</dbReference>
<dbReference type="OrthoDB" id="120730at2"/>
<keyword evidence="1" id="KW-0472">Membrane</keyword>
<comment type="caution">
    <text evidence="3">The sequence shown here is derived from an EMBL/GenBank/DDBJ whole genome shotgun (WGS) entry which is preliminary data.</text>
</comment>
<dbReference type="GO" id="GO:0015035">
    <property type="term" value="F:protein-disulfide reductase activity"/>
    <property type="evidence" value="ECO:0007669"/>
    <property type="project" value="TreeGrafter"/>
</dbReference>
<organism evidence="3 4">
    <name type="scientific">Mucilaginibacter limnophilus</name>
    <dbReference type="NCBI Taxonomy" id="1932778"/>
    <lineage>
        <taxon>Bacteria</taxon>
        <taxon>Pseudomonadati</taxon>
        <taxon>Bacteroidota</taxon>
        <taxon>Sphingobacteriia</taxon>
        <taxon>Sphingobacteriales</taxon>
        <taxon>Sphingobacteriaceae</taxon>
        <taxon>Mucilaginibacter</taxon>
    </lineage>
</organism>